<gene>
    <name evidence="2" type="ORF">BJF96_g8507</name>
    <name evidence="3" type="ORF">VDGE_03164</name>
</gene>
<evidence type="ECO:0000313" key="3">
    <source>
        <dbReference type="EMBL" id="RXG45555.1"/>
    </source>
</evidence>
<dbReference type="InterPro" id="IPR052973">
    <property type="entry name" value="Fungal_sec-metab_reg_TF"/>
</dbReference>
<dbReference type="PANTHER" id="PTHR35392:SF3">
    <property type="entry name" value="ZN(2)-C6 FUNGAL-TYPE DOMAIN-CONTAINING PROTEIN"/>
    <property type="match status" value="1"/>
</dbReference>
<feature type="compositionally biased region" description="Basic and acidic residues" evidence="1">
    <location>
        <begin position="92"/>
        <end position="105"/>
    </location>
</feature>
<dbReference type="EMBL" id="MPSH01000036">
    <property type="protein sequence ID" value="PNH28176.1"/>
    <property type="molecule type" value="Genomic_DNA"/>
</dbReference>
<feature type="compositionally biased region" description="Basic residues" evidence="1">
    <location>
        <begin position="1"/>
        <end position="11"/>
    </location>
</feature>
<reference evidence="3 5" key="2">
    <citation type="submission" date="2018-12" db="EMBL/GenBank/DDBJ databases">
        <title>Genome of Verticillium dahliae isolate Getta Getta.</title>
        <authorList>
            <person name="Gardiner D.M."/>
        </authorList>
    </citation>
    <scope>NUCLEOTIDE SEQUENCE [LARGE SCALE GENOMIC DNA]</scope>
    <source>
        <strain evidence="3 5">Getta Getta</strain>
    </source>
</reference>
<reference evidence="2 4" key="1">
    <citation type="submission" date="2017-12" db="EMBL/GenBank/DDBJ databases">
        <title>Comparative genomics yields insights into virulence evolution of Verticillium dahliae.</title>
        <authorList>
            <person name="Fan R."/>
            <person name="Armitage A.D."/>
            <person name="Cascant-Lopez E."/>
            <person name="Sobczyk M."/>
            <person name="Cockerton H.M."/>
            <person name="Harrison R.J."/>
        </authorList>
    </citation>
    <scope>NUCLEOTIDE SEQUENCE [LARGE SCALE GENOMIC DNA]</scope>
    <source>
        <strain evidence="2 4">12008</strain>
    </source>
</reference>
<evidence type="ECO:0000313" key="4">
    <source>
        <dbReference type="Proteomes" id="UP000236305"/>
    </source>
</evidence>
<organism evidence="2 4">
    <name type="scientific">Verticillium dahliae</name>
    <name type="common">Verticillium wilt</name>
    <dbReference type="NCBI Taxonomy" id="27337"/>
    <lineage>
        <taxon>Eukaryota</taxon>
        <taxon>Fungi</taxon>
        <taxon>Dikarya</taxon>
        <taxon>Ascomycota</taxon>
        <taxon>Pezizomycotina</taxon>
        <taxon>Sordariomycetes</taxon>
        <taxon>Hypocreomycetidae</taxon>
        <taxon>Glomerellales</taxon>
        <taxon>Plectosphaerellaceae</taxon>
        <taxon>Verticillium</taxon>
    </lineage>
</organism>
<feature type="compositionally biased region" description="Polar residues" evidence="1">
    <location>
        <begin position="78"/>
        <end position="88"/>
    </location>
</feature>
<dbReference type="Proteomes" id="UP000236305">
    <property type="component" value="Unassembled WGS sequence"/>
</dbReference>
<protein>
    <recommendedName>
        <fullName evidence="6">Zn(2)-C6 fungal-type domain-containing protein</fullName>
    </recommendedName>
</protein>
<dbReference type="EMBL" id="RSDZ01000059">
    <property type="protein sequence ID" value="RXG45555.1"/>
    <property type="molecule type" value="Genomic_DNA"/>
</dbReference>
<proteinExistence type="predicted"/>
<feature type="region of interest" description="Disordered" evidence="1">
    <location>
        <begin position="166"/>
        <end position="186"/>
    </location>
</feature>
<dbReference type="AlphaFoldDB" id="A0A2J8CKH0"/>
<dbReference type="Proteomes" id="UP000288725">
    <property type="component" value="Chromosome 6"/>
</dbReference>
<sequence>MNNPSLKRRRPFGHDDIDSLEPAPPYPSQLSQPDLDFSSLPYEHQLHLEQAASPYGLTGFRLHQLAVLDQAQKRQRSSYGYSMSTSHLSDAFSHDSQEKRSQDDYRHVDNATLPRSSMEVPSLGGVHGVLGDSLAHLKMLMCTTCLTRLETPEASYQALAHSVPQEYGSSRPYETEKQPSALPSEDQSYLPMTIGPDPQSSFTGDDRVLAPNYHDVPQPNQVAPQPVSQDVMFFPTTSAASGYFAAHSVFEVTHTANLPGGSMYNQEQLAGDQAPILPYSDDTPTVNLHLPLTPVVDATFNMANSYALSDSNIKREHFDAQRTSRNLDVVFTNSKPAAAKRGPFTDQVKREQTAETRRIGSCIRCRMQRIRCKANENDRHGACLTCSTKQNSKIWRLPCLRAKLTDVKLFKPGQVHGYEWTQRWKDSIVDNIASWDSPDERKIQISEGLSNSPVELRVKRFIPQQGDKLDRSWCAKDGIKHSVTIPPYAIVDLDEAQRAYTMYIKNCIRNSFVLVLDRVLGAERNLLWGTYYLAWKLSDSQHLDKDETGLLNKVLELWMAVRLTTTSTVIVGNDTLGMPAKILNETSPQHGKIPLPPVMGAQIDLVLITHIQAKLRREMLDMLQKMTQANKQKTWLTTYLVTFILLHNTAMITEHDARYARKHGMKRRYAREEEVKQYQQGATILLAYFHYCNKGIFPFSDECRDQDLRGLAELDDQSMHFVHETRRWATSHKGQWEELQRKKAFEDSYFWVSQLYEHNWQPGVEL</sequence>
<feature type="region of interest" description="Disordered" evidence="1">
    <location>
        <begin position="1"/>
        <end position="37"/>
    </location>
</feature>
<evidence type="ECO:0008006" key="6">
    <source>
        <dbReference type="Google" id="ProtNLM"/>
    </source>
</evidence>
<evidence type="ECO:0000313" key="5">
    <source>
        <dbReference type="Proteomes" id="UP000288725"/>
    </source>
</evidence>
<feature type="region of interest" description="Disordered" evidence="1">
    <location>
        <begin position="78"/>
        <end position="105"/>
    </location>
</feature>
<comment type="caution">
    <text evidence="2">The sequence shown here is derived from an EMBL/GenBank/DDBJ whole genome shotgun (WGS) entry which is preliminary data.</text>
</comment>
<accession>A0A2J8CKH0</accession>
<dbReference type="PANTHER" id="PTHR35392">
    <property type="entry name" value="ZN(II)2CYS6 TRANSCRIPTION FACTOR (EUROFUNG)-RELATED-RELATED"/>
    <property type="match status" value="1"/>
</dbReference>
<evidence type="ECO:0000256" key="1">
    <source>
        <dbReference type="SAM" id="MobiDB-lite"/>
    </source>
</evidence>
<evidence type="ECO:0000313" key="2">
    <source>
        <dbReference type="EMBL" id="PNH28176.1"/>
    </source>
</evidence>
<name>A0A2J8CKH0_VERDA</name>